<dbReference type="SUPFAM" id="SSF52047">
    <property type="entry name" value="RNI-like"/>
    <property type="match status" value="1"/>
</dbReference>
<organism evidence="1 2">
    <name type="scientific">Parathielavia hyrcaniae</name>
    <dbReference type="NCBI Taxonomy" id="113614"/>
    <lineage>
        <taxon>Eukaryota</taxon>
        <taxon>Fungi</taxon>
        <taxon>Dikarya</taxon>
        <taxon>Ascomycota</taxon>
        <taxon>Pezizomycotina</taxon>
        <taxon>Sordariomycetes</taxon>
        <taxon>Sordariomycetidae</taxon>
        <taxon>Sordariales</taxon>
        <taxon>Chaetomiaceae</taxon>
        <taxon>Parathielavia</taxon>
    </lineage>
</organism>
<dbReference type="EMBL" id="MU863653">
    <property type="protein sequence ID" value="KAK4099006.1"/>
    <property type="molecule type" value="Genomic_DNA"/>
</dbReference>
<keyword evidence="2" id="KW-1185">Reference proteome</keyword>
<evidence type="ECO:0000313" key="2">
    <source>
        <dbReference type="Proteomes" id="UP001305647"/>
    </source>
</evidence>
<dbReference type="Gene3D" id="3.80.10.10">
    <property type="entry name" value="Ribonuclease Inhibitor"/>
    <property type="match status" value="1"/>
</dbReference>
<dbReference type="SUPFAM" id="SSF81383">
    <property type="entry name" value="F-box domain"/>
    <property type="match status" value="1"/>
</dbReference>
<proteinExistence type="predicted"/>
<dbReference type="InterPro" id="IPR032675">
    <property type="entry name" value="LRR_dom_sf"/>
</dbReference>
<name>A0AAN6PXN8_9PEZI</name>
<dbReference type="Proteomes" id="UP001305647">
    <property type="component" value="Unassembled WGS sequence"/>
</dbReference>
<reference evidence="1" key="2">
    <citation type="submission" date="2023-05" db="EMBL/GenBank/DDBJ databases">
        <authorList>
            <consortium name="Lawrence Berkeley National Laboratory"/>
            <person name="Steindorff A."/>
            <person name="Hensen N."/>
            <person name="Bonometti L."/>
            <person name="Westerberg I."/>
            <person name="Brannstrom I.O."/>
            <person name="Guillou S."/>
            <person name="Cros-Aarteil S."/>
            <person name="Calhoun S."/>
            <person name="Haridas S."/>
            <person name="Kuo A."/>
            <person name="Mondo S."/>
            <person name="Pangilinan J."/>
            <person name="Riley R."/>
            <person name="Labutti K."/>
            <person name="Andreopoulos B."/>
            <person name="Lipzen A."/>
            <person name="Chen C."/>
            <person name="Yanf M."/>
            <person name="Daum C."/>
            <person name="Ng V."/>
            <person name="Clum A."/>
            <person name="Ohm R."/>
            <person name="Martin F."/>
            <person name="Silar P."/>
            <person name="Natvig D."/>
            <person name="Lalanne C."/>
            <person name="Gautier V."/>
            <person name="Ament-Velasquez S.L."/>
            <person name="Kruys A."/>
            <person name="Hutchinson M.I."/>
            <person name="Powell A.J."/>
            <person name="Barry K."/>
            <person name="Miller A.N."/>
            <person name="Grigoriev I.V."/>
            <person name="Debuchy R."/>
            <person name="Gladieux P."/>
            <person name="Thoren M.H."/>
            <person name="Johannesson H."/>
        </authorList>
    </citation>
    <scope>NUCLEOTIDE SEQUENCE</scope>
    <source>
        <strain evidence="1">CBS 757.83</strain>
    </source>
</reference>
<evidence type="ECO:0008006" key="3">
    <source>
        <dbReference type="Google" id="ProtNLM"/>
    </source>
</evidence>
<dbReference type="AlphaFoldDB" id="A0AAN6PXN8"/>
<protein>
    <recommendedName>
        <fullName evidence="3">F-box domain-containing protein</fullName>
    </recommendedName>
</protein>
<accession>A0AAN6PXN8</accession>
<gene>
    <name evidence="1" type="ORF">N658DRAFT_525837</name>
</gene>
<reference evidence="1" key="1">
    <citation type="journal article" date="2023" name="Mol. Phylogenet. Evol.">
        <title>Genome-scale phylogeny and comparative genomics of the fungal order Sordariales.</title>
        <authorList>
            <person name="Hensen N."/>
            <person name="Bonometti L."/>
            <person name="Westerberg I."/>
            <person name="Brannstrom I.O."/>
            <person name="Guillou S."/>
            <person name="Cros-Aarteil S."/>
            <person name="Calhoun S."/>
            <person name="Haridas S."/>
            <person name="Kuo A."/>
            <person name="Mondo S."/>
            <person name="Pangilinan J."/>
            <person name="Riley R."/>
            <person name="LaButti K."/>
            <person name="Andreopoulos B."/>
            <person name="Lipzen A."/>
            <person name="Chen C."/>
            <person name="Yan M."/>
            <person name="Daum C."/>
            <person name="Ng V."/>
            <person name="Clum A."/>
            <person name="Steindorff A."/>
            <person name="Ohm R.A."/>
            <person name="Martin F."/>
            <person name="Silar P."/>
            <person name="Natvig D.O."/>
            <person name="Lalanne C."/>
            <person name="Gautier V."/>
            <person name="Ament-Velasquez S.L."/>
            <person name="Kruys A."/>
            <person name="Hutchinson M.I."/>
            <person name="Powell A.J."/>
            <person name="Barry K."/>
            <person name="Miller A.N."/>
            <person name="Grigoriev I.V."/>
            <person name="Debuchy R."/>
            <person name="Gladieux P."/>
            <person name="Hiltunen Thoren M."/>
            <person name="Johannesson H."/>
        </authorList>
    </citation>
    <scope>NUCLEOTIDE SEQUENCE</scope>
    <source>
        <strain evidence="1">CBS 757.83</strain>
    </source>
</reference>
<dbReference type="InterPro" id="IPR036047">
    <property type="entry name" value="F-box-like_dom_sf"/>
</dbReference>
<evidence type="ECO:0000313" key="1">
    <source>
        <dbReference type="EMBL" id="KAK4099006.1"/>
    </source>
</evidence>
<comment type="caution">
    <text evidence="1">The sequence shown here is derived from an EMBL/GenBank/DDBJ whole genome shotgun (WGS) entry which is preliminary data.</text>
</comment>
<sequence length="446" mass="49568">MEPDMSGSQKRAHIIKLPVELLTMIGRELKDEPRSLAWFGQACRAFHPVAMPLVYQNIDTRRHSWKRSCRHLLSLVAFPACAQHVESISFADSCVARDISDCDPAMQKAIGQAIKQLFGIQLKKFDLEENGDTLIVMAAAALAPKLSKLELAPVGPWSNTNFMLSNSPKSNGPRRKCIFKNLTKISVGRSIQNVDNLDGLLHSAPNLQTLSIHKARGGSSLTARLPSLTSLCLSDSNMNPGDLRQMLQACNNLVCFEYSDVTYPNQPPSPAQVIDLLAPCQNTLQKLHLSSCFADRPDRLEPRQLPAPWLTKLDRFPALRQVAVDYKALERGGKEEDDGGALAKLVWDCPALEGLFVMGVDSFETEEFACFTRSVVEQHRWPRLEMLKLQTTPSASGERKKHDRVLKELWAELELCEPDSDAGKLRAAGVDLRAVSGHRCTYPFAE</sequence>